<dbReference type="GO" id="GO:0016020">
    <property type="term" value="C:membrane"/>
    <property type="evidence" value="ECO:0007669"/>
    <property type="project" value="UniProtKB-SubCell"/>
</dbReference>
<protein>
    <submittedName>
        <fullName evidence="15">Cytochrome P450</fullName>
    </submittedName>
</protein>
<comment type="similarity">
    <text evidence="4 14">Belongs to the cytochrome P450 family.</text>
</comment>
<dbReference type="GO" id="GO:0004497">
    <property type="term" value="F:monooxygenase activity"/>
    <property type="evidence" value="ECO:0007669"/>
    <property type="project" value="UniProtKB-KW"/>
</dbReference>
<dbReference type="Pfam" id="PF00067">
    <property type="entry name" value="p450"/>
    <property type="match status" value="1"/>
</dbReference>
<dbReference type="PANTHER" id="PTHR46300">
    <property type="entry name" value="P450, PUTATIVE (EUROFUNG)-RELATED-RELATED"/>
    <property type="match status" value="1"/>
</dbReference>
<evidence type="ECO:0000256" key="11">
    <source>
        <dbReference type="ARBA" id="ARBA00023033"/>
    </source>
</evidence>
<dbReference type="EMBL" id="ML143572">
    <property type="protein sequence ID" value="TBU21841.1"/>
    <property type="molecule type" value="Genomic_DNA"/>
</dbReference>
<dbReference type="PRINTS" id="PR00463">
    <property type="entry name" value="EP450I"/>
</dbReference>
<evidence type="ECO:0000256" key="5">
    <source>
        <dbReference type="ARBA" id="ARBA00022617"/>
    </source>
</evidence>
<keyword evidence="8" id="KW-1133">Transmembrane helix</keyword>
<dbReference type="Proteomes" id="UP000292957">
    <property type="component" value="Unassembled WGS sequence"/>
</dbReference>
<dbReference type="Gene3D" id="1.10.630.10">
    <property type="entry name" value="Cytochrome P450"/>
    <property type="match status" value="1"/>
</dbReference>
<dbReference type="GO" id="GO:0020037">
    <property type="term" value="F:heme binding"/>
    <property type="evidence" value="ECO:0007669"/>
    <property type="project" value="InterPro"/>
</dbReference>
<evidence type="ECO:0000256" key="10">
    <source>
        <dbReference type="ARBA" id="ARBA00023004"/>
    </source>
</evidence>
<evidence type="ECO:0000256" key="1">
    <source>
        <dbReference type="ARBA" id="ARBA00001971"/>
    </source>
</evidence>
<dbReference type="InterPro" id="IPR017972">
    <property type="entry name" value="Cyt_P450_CS"/>
</dbReference>
<evidence type="ECO:0000256" key="2">
    <source>
        <dbReference type="ARBA" id="ARBA00004167"/>
    </source>
</evidence>
<dbReference type="GO" id="GO:0016705">
    <property type="term" value="F:oxidoreductase activity, acting on paired donors, with incorporation or reduction of molecular oxygen"/>
    <property type="evidence" value="ECO:0007669"/>
    <property type="project" value="InterPro"/>
</dbReference>
<dbReference type="InterPro" id="IPR002401">
    <property type="entry name" value="Cyt_P450_E_grp-I"/>
</dbReference>
<dbReference type="AlphaFoldDB" id="A0A4Q9M852"/>
<evidence type="ECO:0000256" key="9">
    <source>
        <dbReference type="ARBA" id="ARBA00023002"/>
    </source>
</evidence>
<proteinExistence type="inferred from homology"/>
<keyword evidence="6" id="KW-0812">Transmembrane</keyword>
<keyword evidence="11 14" id="KW-0503">Monooxygenase</keyword>
<evidence type="ECO:0000256" key="14">
    <source>
        <dbReference type="RuleBase" id="RU000461"/>
    </source>
</evidence>
<keyword evidence="12" id="KW-0472">Membrane</keyword>
<dbReference type="GO" id="GO:0005506">
    <property type="term" value="F:iron ion binding"/>
    <property type="evidence" value="ECO:0007669"/>
    <property type="project" value="InterPro"/>
</dbReference>
<dbReference type="PANTHER" id="PTHR46300:SF7">
    <property type="entry name" value="P450, PUTATIVE (EUROFUNG)-RELATED"/>
    <property type="match status" value="1"/>
</dbReference>
<sequence>MSKHYGEVMHLDVFGEPTIIIDSYEAAIAILETSSASTSDRPRFVMAELVGLGYEFALMKYSDAWRQRRRVFHSFFHQGVVSQYRPVRLREVRRLLCKLLDEPEKFLHHSRHYIGGTIMSAVYGIEVKDQNDKFIAIAEKGGEIFSDVMVPGRYLVELFPLLARIPAWFPGAIFKRKAARWERDIHDVRTAAYNAASEAIARGDAGLSMTSSLVDKSIREHGSVSAEDEEIFKDVTGVAYAAGADTASTIATLTAFFLAMVAYPDVQRKAQAELDEIVGQDQLPDFSHQKSLPYVNAVMKECSRWHTVMPLLVPHRSIKDVEYNGYLIPAGSVLIPNAWSMSRDPVAYPDPDRFMPERYLKGGKMDPEARDPLKFQFGFGRRICPGMPFSQDSLFLAIASVLHAYNIRPPASVNDSSDLIRLGPKIPSGGALSYPDPFGCSITPRSELAASIIQQSRF</sequence>
<accession>A0A4Q9M852</accession>
<dbReference type="PROSITE" id="PS00086">
    <property type="entry name" value="CYTOCHROME_P450"/>
    <property type="match status" value="1"/>
</dbReference>
<dbReference type="InterPro" id="IPR036396">
    <property type="entry name" value="Cyt_P450_sf"/>
</dbReference>
<keyword evidence="5 13" id="KW-0349">Heme</keyword>
<name>A0A4Q9M852_9APHY</name>
<evidence type="ECO:0000256" key="8">
    <source>
        <dbReference type="ARBA" id="ARBA00022989"/>
    </source>
</evidence>
<evidence type="ECO:0000256" key="3">
    <source>
        <dbReference type="ARBA" id="ARBA00005179"/>
    </source>
</evidence>
<evidence type="ECO:0000256" key="13">
    <source>
        <dbReference type="PIRSR" id="PIRSR602401-1"/>
    </source>
</evidence>
<dbReference type="InterPro" id="IPR001128">
    <property type="entry name" value="Cyt_P450"/>
</dbReference>
<feature type="binding site" description="axial binding residue" evidence="13">
    <location>
        <position position="384"/>
    </location>
    <ligand>
        <name>heme</name>
        <dbReference type="ChEBI" id="CHEBI:30413"/>
    </ligand>
    <ligandPart>
        <name>Fe</name>
        <dbReference type="ChEBI" id="CHEBI:18248"/>
    </ligandPart>
</feature>
<organism evidence="15">
    <name type="scientific">Dichomitus squalens</name>
    <dbReference type="NCBI Taxonomy" id="114155"/>
    <lineage>
        <taxon>Eukaryota</taxon>
        <taxon>Fungi</taxon>
        <taxon>Dikarya</taxon>
        <taxon>Basidiomycota</taxon>
        <taxon>Agaricomycotina</taxon>
        <taxon>Agaricomycetes</taxon>
        <taxon>Polyporales</taxon>
        <taxon>Polyporaceae</taxon>
        <taxon>Dichomitus</taxon>
    </lineage>
</organism>
<gene>
    <name evidence="15" type="ORF">BD311DRAFT_782683</name>
</gene>
<comment type="pathway">
    <text evidence="3">Secondary metabolite biosynthesis.</text>
</comment>
<reference evidence="15" key="1">
    <citation type="submission" date="2019-01" db="EMBL/GenBank/DDBJ databases">
        <title>Draft genome sequences of three monokaryotic isolates of the white-rot basidiomycete fungus Dichomitus squalens.</title>
        <authorList>
            <consortium name="DOE Joint Genome Institute"/>
            <person name="Lopez S.C."/>
            <person name="Andreopoulos B."/>
            <person name="Pangilinan J."/>
            <person name="Lipzen A."/>
            <person name="Riley R."/>
            <person name="Ahrendt S."/>
            <person name="Ng V."/>
            <person name="Barry K."/>
            <person name="Daum C."/>
            <person name="Grigoriev I.V."/>
            <person name="Hilden K.S."/>
            <person name="Makela M.R."/>
            <person name="de Vries R.P."/>
        </authorList>
    </citation>
    <scope>NUCLEOTIDE SEQUENCE [LARGE SCALE GENOMIC DNA]</scope>
    <source>
        <strain evidence="15">OM18370.1</strain>
    </source>
</reference>
<keyword evidence="9 14" id="KW-0560">Oxidoreductase</keyword>
<dbReference type="CDD" id="cd11065">
    <property type="entry name" value="CYP64-like"/>
    <property type="match status" value="1"/>
</dbReference>
<comment type="subcellular location">
    <subcellularLocation>
        <location evidence="2">Membrane</location>
        <topology evidence="2">Single-pass membrane protein</topology>
    </subcellularLocation>
</comment>
<evidence type="ECO:0000256" key="7">
    <source>
        <dbReference type="ARBA" id="ARBA00022723"/>
    </source>
</evidence>
<evidence type="ECO:0000256" key="12">
    <source>
        <dbReference type="ARBA" id="ARBA00023136"/>
    </source>
</evidence>
<evidence type="ECO:0000256" key="6">
    <source>
        <dbReference type="ARBA" id="ARBA00022692"/>
    </source>
</evidence>
<evidence type="ECO:0000313" key="15">
    <source>
        <dbReference type="EMBL" id="TBU21841.1"/>
    </source>
</evidence>
<dbReference type="InterPro" id="IPR050364">
    <property type="entry name" value="Cytochrome_P450_fung"/>
</dbReference>
<dbReference type="OrthoDB" id="2789670at2759"/>
<evidence type="ECO:0000256" key="4">
    <source>
        <dbReference type="ARBA" id="ARBA00010617"/>
    </source>
</evidence>
<keyword evidence="7 13" id="KW-0479">Metal-binding</keyword>
<comment type="cofactor">
    <cofactor evidence="1 13">
        <name>heme</name>
        <dbReference type="ChEBI" id="CHEBI:30413"/>
    </cofactor>
</comment>
<keyword evidence="10 13" id="KW-0408">Iron</keyword>
<dbReference type="SUPFAM" id="SSF48264">
    <property type="entry name" value="Cytochrome P450"/>
    <property type="match status" value="1"/>
</dbReference>
<dbReference type="PRINTS" id="PR00385">
    <property type="entry name" value="P450"/>
</dbReference>